<proteinExistence type="predicted"/>
<dbReference type="EMBL" id="CP086322">
    <property type="protein sequence ID" value="UQA94836.1"/>
    <property type="molecule type" value="Genomic_DNA"/>
</dbReference>
<dbReference type="RefSeq" id="WP_248865688.1">
    <property type="nucleotide sequence ID" value="NZ_CP086322.1"/>
</dbReference>
<organism evidence="2 3">
    <name type="scientific">Streptomyces halobius</name>
    <dbReference type="NCBI Taxonomy" id="2879846"/>
    <lineage>
        <taxon>Bacteria</taxon>
        <taxon>Bacillati</taxon>
        <taxon>Actinomycetota</taxon>
        <taxon>Actinomycetes</taxon>
        <taxon>Kitasatosporales</taxon>
        <taxon>Streptomycetaceae</taxon>
        <taxon>Streptomyces</taxon>
    </lineage>
</organism>
<evidence type="ECO:0000313" key="2">
    <source>
        <dbReference type="EMBL" id="UQA94836.1"/>
    </source>
</evidence>
<dbReference type="Pfam" id="PF14082">
    <property type="entry name" value="SduA_C"/>
    <property type="match status" value="1"/>
</dbReference>
<protein>
    <submittedName>
        <fullName evidence="2">DUF4263 domain-containing protein</fullName>
    </submittedName>
</protein>
<dbReference type="InterPro" id="IPR015947">
    <property type="entry name" value="PUA-like_sf"/>
</dbReference>
<sequence>MKYWLMLAESRSWTYERKLEEWDSSLSAITDFDAEVGDAVLLWRGGRGGGVVAMGAVINTTAVHASPFLRLRLELQEDGDAPVPTELKVAFEFERLMLSTPVSAEVLRAAGLDWVVKTARSAGRKNKMVALDLTDGQWRNLLQLADQVQPPGDLPAAWNIPPGAVVKRSEVHDVYGGNPRLRAGASSRTPNAFLFVDCNSDGELAPRWEGSVLLTPGQGQWGDSVSLENRSVLAHRQRGVPVRVFLARRAECLYLGEFAIEPDRPVERWVVTGKREGGSFGDHKIVWDVRTPILRLRQLSGAPVPTDSTGLFKDAPRISIRVHPVSDRPAAAIRELLVTLEADPAIAESLGGLSEAQLLAGLVQRARRQADLDELRAAVDDLTTSEADLQKIIQQMTWIFGGEFLPGTSRRNLTPRDQLDLSLLRPDGTLHGVELKRAHIKDLVKAQRNHLIVGPKVNEAVGQAMNYLRELDERRSQILVDFDIDCRRASMTVVIGHSRFVTGVASSEVDETIRTYNSHWNRVSLTTYDRLIENAQRTLDLTGPER</sequence>
<gene>
    <name evidence="2" type="ORF">K9S39_25920</name>
</gene>
<dbReference type="SUPFAM" id="SSF88697">
    <property type="entry name" value="PUA domain-like"/>
    <property type="match status" value="1"/>
</dbReference>
<evidence type="ECO:0000313" key="3">
    <source>
        <dbReference type="Proteomes" id="UP000830115"/>
    </source>
</evidence>
<evidence type="ECO:0000259" key="1">
    <source>
        <dbReference type="Pfam" id="PF14082"/>
    </source>
</evidence>
<name>A0ABY4MAN4_9ACTN</name>
<dbReference type="InterPro" id="IPR025359">
    <property type="entry name" value="SduA_C"/>
</dbReference>
<feature type="domain" description="Shedu protein SduA C-terminal" evidence="1">
    <location>
        <begin position="384"/>
        <end position="532"/>
    </location>
</feature>
<keyword evidence="3" id="KW-1185">Reference proteome</keyword>
<reference evidence="2" key="1">
    <citation type="submission" date="2021-10" db="EMBL/GenBank/DDBJ databases">
        <title>Streptomyces nigrumlapis sp.nov.,an antimicrobial producing actinobacterium isolated from Black Gobi rocks.</title>
        <authorList>
            <person name="Wen Y."/>
            <person name="Zhang W."/>
            <person name="Liu X.G."/>
        </authorList>
    </citation>
    <scope>NUCLEOTIDE SEQUENCE</scope>
    <source>
        <strain evidence="2">ST13-2-2</strain>
    </source>
</reference>
<accession>A0ABY4MAN4</accession>
<dbReference type="Proteomes" id="UP000830115">
    <property type="component" value="Chromosome"/>
</dbReference>